<gene>
    <name evidence="3" type="ORF">JYU34_014489</name>
</gene>
<evidence type="ECO:0000313" key="3">
    <source>
        <dbReference type="EMBL" id="KAG7301523.1"/>
    </source>
</evidence>
<feature type="region of interest" description="Disordered" evidence="1">
    <location>
        <begin position="75"/>
        <end position="97"/>
    </location>
</feature>
<keyword evidence="2" id="KW-1133">Transmembrane helix</keyword>
<evidence type="ECO:0000256" key="2">
    <source>
        <dbReference type="SAM" id="Phobius"/>
    </source>
</evidence>
<keyword evidence="4" id="KW-1185">Reference proteome</keyword>
<feature type="compositionally biased region" description="Basic and acidic residues" evidence="1">
    <location>
        <begin position="76"/>
        <end position="97"/>
    </location>
</feature>
<feature type="transmembrane region" description="Helical" evidence="2">
    <location>
        <begin position="6"/>
        <end position="27"/>
    </location>
</feature>
<dbReference type="EMBL" id="JAHIBW010000019">
    <property type="protein sequence ID" value="KAG7301523.1"/>
    <property type="molecule type" value="Genomic_DNA"/>
</dbReference>
<dbReference type="Proteomes" id="UP000823941">
    <property type="component" value="Chromosome 19"/>
</dbReference>
<reference evidence="3 4" key="1">
    <citation type="submission" date="2021-06" db="EMBL/GenBank/DDBJ databases">
        <title>A haploid diamondback moth (Plutella xylostella L.) genome assembly resolves 31 chromosomes and identifies a diamide resistance mutation.</title>
        <authorList>
            <person name="Ward C.M."/>
            <person name="Perry K.D."/>
            <person name="Baker G."/>
            <person name="Powis K."/>
            <person name="Heckel D.G."/>
            <person name="Baxter S.W."/>
        </authorList>
    </citation>
    <scope>NUCLEOTIDE SEQUENCE [LARGE SCALE GENOMIC DNA]</scope>
    <source>
        <strain evidence="3 4">LV</strain>
        <tissue evidence="3">Single pupa</tissue>
    </source>
</reference>
<keyword evidence="2" id="KW-0812">Transmembrane</keyword>
<name>A0ABQ7QC30_PLUXY</name>
<protein>
    <submittedName>
        <fullName evidence="3">Uncharacterized protein</fullName>
    </submittedName>
</protein>
<proteinExistence type="predicted"/>
<evidence type="ECO:0000256" key="1">
    <source>
        <dbReference type="SAM" id="MobiDB-lite"/>
    </source>
</evidence>
<organism evidence="3 4">
    <name type="scientific">Plutella xylostella</name>
    <name type="common">Diamondback moth</name>
    <name type="synonym">Plutella maculipennis</name>
    <dbReference type="NCBI Taxonomy" id="51655"/>
    <lineage>
        <taxon>Eukaryota</taxon>
        <taxon>Metazoa</taxon>
        <taxon>Ecdysozoa</taxon>
        <taxon>Arthropoda</taxon>
        <taxon>Hexapoda</taxon>
        <taxon>Insecta</taxon>
        <taxon>Pterygota</taxon>
        <taxon>Neoptera</taxon>
        <taxon>Endopterygota</taxon>
        <taxon>Lepidoptera</taxon>
        <taxon>Glossata</taxon>
        <taxon>Ditrysia</taxon>
        <taxon>Yponomeutoidea</taxon>
        <taxon>Plutellidae</taxon>
        <taxon>Plutella</taxon>
    </lineage>
</organism>
<sequence length="97" mass="11207">MSAMCVGLICAIILAVFVVIWITYCMFCRERHKSELYQYNISDLLHKNQIEAQNLEEKKESGLAAGIFILPSRHKQAGDEYEKRPDYPESRPRKDTG</sequence>
<evidence type="ECO:0000313" key="4">
    <source>
        <dbReference type="Proteomes" id="UP000823941"/>
    </source>
</evidence>
<accession>A0ABQ7QC30</accession>
<comment type="caution">
    <text evidence="3">The sequence shown here is derived from an EMBL/GenBank/DDBJ whole genome shotgun (WGS) entry which is preliminary data.</text>
</comment>
<keyword evidence="2" id="KW-0472">Membrane</keyword>